<accession>A0A2P6QRC8</accession>
<dbReference type="Gramene" id="PRQ36733">
    <property type="protein sequence ID" value="PRQ36733"/>
    <property type="gene ID" value="RchiOBHm_Chr4g0394861"/>
</dbReference>
<name>A0A2P6QRC8_ROSCH</name>
<reference evidence="1 2" key="1">
    <citation type="journal article" date="2018" name="Nat. Genet.">
        <title>The Rosa genome provides new insights in the design of modern roses.</title>
        <authorList>
            <person name="Bendahmane M."/>
        </authorList>
    </citation>
    <scope>NUCLEOTIDE SEQUENCE [LARGE SCALE GENOMIC DNA]</scope>
    <source>
        <strain evidence="2">cv. Old Blush</strain>
    </source>
</reference>
<dbReference type="EMBL" id="PDCK01000042">
    <property type="protein sequence ID" value="PRQ36733.1"/>
    <property type="molecule type" value="Genomic_DNA"/>
</dbReference>
<protein>
    <submittedName>
        <fullName evidence="1">Putative phosphoenolpyruvate carboxylase</fullName>
        <ecNumber evidence="1">4.1.1.31</ecNumber>
    </submittedName>
</protein>
<proteinExistence type="predicted"/>
<keyword evidence="1" id="KW-0670">Pyruvate</keyword>
<keyword evidence="1" id="KW-0456">Lyase</keyword>
<dbReference type="EC" id="4.1.1.31" evidence="1"/>
<dbReference type="AlphaFoldDB" id="A0A2P6QRC8"/>
<gene>
    <name evidence="1" type="ORF">RchiOBHm_Chr4g0394861</name>
</gene>
<organism evidence="1 2">
    <name type="scientific">Rosa chinensis</name>
    <name type="common">China rose</name>
    <dbReference type="NCBI Taxonomy" id="74649"/>
    <lineage>
        <taxon>Eukaryota</taxon>
        <taxon>Viridiplantae</taxon>
        <taxon>Streptophyta</taxon>
        <taxon>Embryophyta</taxon>
        <taxon>Tracheophyta</taxon>
        <taxon>Spermatophyta</taxon>
        <taxon>Magnoliopsida</taxon>
        <taxon>eudicotyledons</taxon>
        <taxon>Gunneridae</taxon>
        <taxon>Pentapetalae</taxon>
        <taxon>rosids</taxon>
        <taxon>fabids</taxon>
        <taxon>Rosales</taxon>
        <taxon>Rosaceae</taxon>
        <taxon>Rosoideae</taxon>
        <taxon>Rosoideae incertae sedis</taxon>
        <taxon>Rosa</taxon>
    </lineage>
</organism>
<evidence type="ECO:0000313" key="2">
    <source>
        <dbReference type="Proteomes" id="UP000238479"/>
    </source>
</evidence>
<comment type="caution">
    <text evidence="1">The sequence shown here is derived from an EMBL/GenBank/DDBJ whole genome shotgun (WGS) entry which is preliminary data.</text>
</comment>
<keyword evidence="2" id="KW-1185">Reference proteome</keyword>
<evidence type="ECO:0000313" key="1">
    <source>
        <dbReference type="EMBL" id="PRQ36733.1"/>
    </source>
</evidence>
<dbReference type="STRING" id="74649.A0A2P6QRC8"/>
<dbReference type="GO" id="GO:0008964">
    <property type="term" value="F:phosphoenolpyruvate carboxylase activity"/>
    <property type="evidence" value="ECO:0007669"/>
    <property type="project" value="UniProtKB-EC"/>
</dbReference>
<dbReference type="Proteomes" id="UP000238479">
    <property type="component" value="Chromosome 4"/>
</dbReference>
<sequence length="68" mass="7873">MQVIKDVSLLSRWITIDLYIRQVDSMKFELSMNRCSDSLSKLEQVACPFCGVSVYDRSLLRCFWGFGS</sequence>